<proteinExistence type="predicted"/>
<comment type="caution">
    <text evidence="4">The sequence shown here is derived from an EMBL/GenBank/DDBJ whole genome shotgun (WGS) entry which is preliminary data.</text>
</comment>
<gene>
    <name evidence="4" type="ORF">Nans01_39270</name>
</gene>
<sequence>MAATAAAVLALSFVAVPAGAVEFSPTPPYVHDTERVERIAAALREDPLFVDIDSAGGLSAAETARIRAALDDQPVPVYAVVVRSSPEDESGGDGDLFLHALHHVMDEDGVYLRIEVPWSRSAEYQGFYTDLAVLGVSLSSYDIKSAADGPPYDVAGIVAVLEEVRTAPEAPVRDELPRAVQRQEEREDEASANPTNPLATGDFWGGLLVIGPLVGALLYGAALLLAFLVRLGLRTAGISLRPPDPRDLDLPAVLRARRRAPRRPSRRTLTALLHTELRALAKAVETASPDTDRERIRTAYDFANLTATTPGASPENLVGAIVVARNGRALTDPDCPPRLPGACMVNPLHGSAPPDSGKHPIPRLGRLAPICAHCLARQGHLASRVLMLDKKPHFATDTVWVTTRYGETVPDLARYALKELDV</sequence>
<evidence type="ECO:0000313" key="5">
    <source>
        <dbReference type="Proteomes" id="UP001165092"/>
    </source>
</evidence>
<accession>A0A9W6UI52</accession>
<feature type="signal peptide" evidence="3">
    <location>
        <begin position="1"/>
        <end position="20"/>
    </location>
</feature>
<organism evidence="4 5">
    <name type="scientific">Nocardiopsis ansamitocini</name>
    <dbReference type="NCBI Taxonomy" id="1670832"/>
    <lineage>
        <taxon>Bacteria</taxon>
        <taxon>Bacillati</taxon>
        <taxon>Actinomycetota</taxon>
        <taxon>Actinomycetes</taxon>
        <taxon>Streptosporangiales</taxon>
        <taxon>Nocardiopsidaceae</taxon>
        <taxon>Nocardiopsis</taxon>
    </lineage>
</organism>
<feature type="chain" id="PRO_5040778605" evidence="3">
    <location>
        <begin position="21"/>
        <end position="422"/>
    </location>
</feature>
<keyword evidence="2" id="KW-1133">Transmembrane helix</keyword>
<dbReference type="Proteomes" id="UP001165092">
    <property type="component" value="Unassembled WGS sequence"/>
</dbReference>
<dbReference type="RefSeq" id="WP_285761127.1">
    <property type="nucleotide sequence ID" value="NZ_BSQG01000008.1"/>
</dbReference>
<evidence type="ECO:0000313" key="4">
    <source>
        <dbReference type="EMBL" id="GLU49576.1"/>
    </source>
</evidence>
<keyword evidence="3" id="KW-0732">Signal</keyword>
<feature type="region of interest" description="Disordered" evidence="1">
    <location>
        <begin position="171"/>
        <end position="197"/>
    </location>
</feature>
<evidence type="ECO:0000256" key="3">
    <source>
        <dbReference type="SAM" id="SignalP"/>
    </source>
</evidence>
<name>A0A9W6UI52_9ACTN</name>
<feature type="transmembrane region" description="Helical" evidence="2">
    <location>
        <begin position="203"/>
        <end position="229"/>
    </location>
</feature>
<keyword evidence="5" id="KW-1185">Reference proteome</keyword>
<reference evidence="4" key="1">
    <citation type="submission" date="2023-02" db="EMBL/GenBank/DDBJ databases">
        <title>Nocardiopsis ansamitocini NBRC 112285.</title>
        <authorList>
            <person name="Ichikawa N."/>
            <person name="Sato H."/>
            <person name="Tonouchi N."/>
        </authorList>
    </citation>
    <scope>NUCLEOTIDE SEQUENCE</scope>
    <source>
        <strain evidence="4">NBRC 112285</strain>
    </source>
</reference>
<dbReference type="AlphaFoldDB" id="A0A9W6UI52"/>
<keyword evidence="2" id="KW-0472">Membrane</keyword>
<keyword evidence="2" id="KW-0812">Transmembrane</keyword>
<dbReference type="EMBL" id="BSQG01000008">
    <property type="protein sequence ID" value="GLU49576.1"/>
    <property type="molecule type" value="Genomic_DNA"/>
</dbReference>
<evidence type="ECO:0000256" key="2">
    <source>
        <dbReference type="SAM" id="Phobius"/>
    </source>
</evidence>
<feature type="compositionally biased region" description="Basic and acidic residues" evidence="1">
    <location>
        <begin position="171"/>
        <end position="185"/>
    </location>
</feature>
<protein>
    <submittedName>
        <fullName evidence="4">Uncharacterized protein</fullName>
    </submittedName>
</protein>
<evidence type="ECO:0000256" key="1">
    <source>
        <dbReference type="SAM" id="MobiDB-lite"/>
    </source>
</evidence>